<comment type="caution">
    <text evidence="1">The sequence shown here is derived from an EMBL/GenBank/DDBJ whole genome shotgun (WGS) entry which is preliminary data.</text>
</comment>
<evidence type="ECO:0000313" key="2">
    <source>
        <dbReference type="Proteomes" id="UP001187192"/>
    </source>
</evidence>
<keyword evidence="2" id="KW-1185">Reference proteome</keyword>
<dbReference type="PANTHER" id="PTHR37179:SF1">
    <property type="entry name" value="TRANSGLYCOSYLASE"/>
    <property type="match status" value="1"/>
</dbReference>
<proteinExistence type="predicted"/>
<dbReference type="PANTHER" id="PTHR37179">
    <property type="entry name" value="TRANSGLYCOSYLASE"/>
    <property type="match status" value="1"/>
</dbReference>
<protein>
    <submittedName>
        <fullName evidence="1">Uncharacterized protein</fullName>
    </submittedName>
</protein>
<accession>A0AA88J9J8</accession>
<dbReference type="AlphaFoldDB" id="A0AA88J9J8"/>
<organism evidence="1 2">
    <name type="scientific">Ficus carica</name>
    <name type="common">Common fig</name>
    <dbReference type="NCBI Taxonomy" id="3494"/>
    <lineage>
        <taxon>Eukaryota</taxon>
        <taxon>Viridiplantae</taxon>
        <taxon>Streptophyta</taxon>
        <taxon>Embryophyta</taxon>
        <taxon>Tracheophyta</taxon>
        <taxon>Spermatophyta</taxon>
        <taxon>Magnoliopsida</taxon>
        <taxon>eudicotyledons</taxon>
        <taxon>Gunneridae</taxon>
        <taxon>Pentapetalae</taxon>
        <taxon>rosids</taxon>
        <taxon>fabids</taxon>
        <taxon>Rosales</taxon>
        <taxon>Moraceae</taxon>
        <taxon>Ficeae</taxon>
        <taxon>Ficus</taxon>
    </lineage>
</organism>
<name>A0AA88J9J8_FICCA</name>
<evidence type="ECO:0000313" key="1">
    <source>
        <dbReference type="EMBL" id="GMN66214.1"/>
    </source>
</evidence>
<dbReference type="Proteomes" id="UP001187192">
    <property type="component" value="Unassembled WGS sequence"/>
</dbReference>
<dbReference type="EMBL" id="BTGU01000301">
    <property type="protein sequence ID" value="GMN66214.1"/>
    <property type="molecule type" value="Genomic_DNA"/>
</dbReference>
<sequence>MAVSFSYWDDCVDPQDMEAMWKTPKVMAEWLDAGETRGHKVHLSRDPDGQPFLTQTEMKVHKILVLRGVRMGVTGYS</sequence>
<gene>
    <name evidence="1" type="ORF">TIFTF001_035280</name>
</gene>
<reference evidence="1" key="1">
    <citation type="submission" date="2023-07" db="EMBL/GenBank/DDBJ databases">
        <title>draft genome sequence of fig (Ficus carica).</title>
        <authorList>
            <person name="Takahashi T."/>
            <person name="Nishimura K."/>
        </authorList>
    </citation>
    <scope>NUCLEOTIDE SEQUENCE</scope>
</reference>